<name>A0A182TBP7_9DIPT</name>
<dbReference type="Proteomes" id="UP000075901">
    <property type="component" value="Unassembled WGS sequence"/>
</dbReference>
<dbReference type="SUPFAM" id="SSF56276">
    <property type="entry name" value="S-adenosylmethionine decarboxylase"/>
    <property type="match status" value="1"/>
</dbReference>
<evidence type="ECO:0000313" key="5">
    <source>
        <dbReference type="EnsemblMetazoa" id="AMAM023620-PA"/>
    </source>
</evidence>
<accession>A0A182TBP7</accession>
<comment type="pathway">
    <text evidence="1">Amine and polyamine biosynthesis; S-adenosylmethioninamine biosynthesis; S-adenosylmethioninamine from S-adenosyl-L-methionine: step 1/1.</text>
</comment>
<keyword evidence="4" id="KW-0620">Polyamine biosynthesis</keyword>
<dbReference type="AlphaFoldDB" id="A0A182TBP7"/>
<dbReference type="InterPro" id="IPR048283">
    <property type="entry name" value="AdoMetDC-like"/>
</dbReference>
<dbReference type="GO" id="GO:0004014">
    <property type="term" value="F:adenosylmethionine decarboxylase activity"/>
    <property type="evidence" value="ECO:0007669"/>
    <property type="project" value="InterPro"/>
</dbReference>
<reference evidence="6" key="1">
    <citation type="submission" date="2013-09" db="EMBL/GenBank/DDBJ databases">
        <title>The Genome Sequence of Anopheles maculatus species B.</title>
        <authorList>
            <consortium name="The Broad Institute Genomics Platform"/>
            <person name="Neafsey D.E."/>
            <person name="Besansky N."/>
            <person name="Howell P."/>
            <person name="Walton C."/>
            <person name="Young S.K."/>
            <person name="Zeng Q."/>
            <person name="Gargeya S."/>
            <person name="Fitzgerald M."/>
            <person name="Haas B."/>
            <person name="Abouelleil A."/>
            <person name="Allen A.W."/>
            <person name="Alvarado L."/>
            <person name="Arachchi H.M."/>
            <person name="Berlin A.M."/>
            <person name="Chapman S.B."/>
            <person name="Gainer-Dewar J."/>
            <person name="Goldberg J."/>
            <person name="Griggs A."/>
            <person name="Gujja S."/>
            <person name="Hansen M."/>
            <person name="Howarth C."/>
            <person name="Imamovic A."/>
            <person name="Ireland A."/>
            <person name="Larimer J."/>
            <person name="McCowan C."/>
            <person name="Murphy C."/>
            <person name="Pearson M."/>
            <person name="Poon T.W."/>
            <person name="Priest M."/>
            <person name="Roberts A."/>
            <person name="Saif S."/>
            <person name="Shea T."/>
            <person name="Sisk P."/>
            <person name="Sykes S."/>
            <person name="Wortman J."/>
            <person name="Nusbaum C."/>
            <person name="Birren B."/>
        </authorList>
    </citation>
    <scope>NUCLEOTIDE SEQUENCE [LARGE SCALE GENOMIC DNA]</scope>
    <source>
        <strain evidence="6">maculatus3</strain>
    </source>
</reference>
<evidence type="ECO:0000256" key="4">
    <source>
        <dbReference type="ARBA" id="ARBA00023115"/>
    </source>
</evidence>
<dbReference type="UniPathway" id="UPA00331">
    <property type="reaction ID" value="UER00451"/>
</dbReference>
<organism evidence="5 6">
    <name type="scientific">Anopheles maculatus</name>
    <dbReference type="NCBI Taxonomy" id="74869"/>
    <lineage>
        <taxon>Eukaryota</taxon>
        <taxon>Metazoa</taxon>
        <taxon>Ecdysozoa</taxon>
        <taxon>Arthropoda</taxon>
        <taxon>Hexapoda</taxon>
        <taxon>Insecta</taxon>
        <taxon>Pterygota</taxon>
        <taxon>Neoptera</taxon>
        <taxon>Endopterygota</taxon>
        <taxon>Diptera</taxon>
        <taxon>Nematocera</taxon>
        <taxon>Culicoidea</taxon>
        <taxon>Culicidae</taxon>
        <taxon>Anophelinae</taxon>
        <taxon>Anopheles</taxon>
        <taxon>Anopheles maculatus group</taxon>
    </lineage>
</organism>
<dbReference type="Pfam" id="PF01536">
    <property type="entry name" value="SAM_decarbox"/>
    <property type="match status" value="1"/>
</dbReference>
<keyword evidence="6" id="KW-1185">Reference proteome</keyword>
<comment type="similarity">
    <text evidence="2">Belongs to the eukaryotic AdoMetDC family.</text>
</comment>
<dbReference type="EnsemblMetazoa" id="AMAM023620-RA">
    <property type="protein sequence ID" value="AMAM023620-PA"/>
    <property type="gene ID" value="AMAM023620"/>
</dbReference>
<dbReference type="VEuPathDB" id="VectorBase:AMAM023620"/>
<reference evidence="5" key="2">
    <citation type="submission" date="2020-05" db="UniProtKB">
        <authorList>
            <consortium name="EnsemblMetazoa"/>
        </authorList>
    </citation>
    <scope>IDENTIFICATION</scope>
    <source>
        <strain evidence="5">maculatus3</strain>
    </source>
</reference>
<dbReference type="GO" id="GO:0008295">
    <property type="term" value="P:spermidine biosynthetic process"/>
    <property type="evidence" value="ECO:0007669"/>
    <property type="project" value="UniProtKB-KW"/>
</dbReference>
<sequence>MAESEDLSSNSSNSSSREDMHFFEGVEKLLEIWFKPNPAHKNADLRKIPSKHCIPATTSAPFVNHLVEFSLLSRVRGSPIFKNQLKLRANPCQMRVRCGGENSGIKVGS</sequence>
<evidence type="ECO:0000256" key="1">
    <source>
        <dbReference type="ARBA" id="ARBA00004911"/>
    </source>
</evidence>
<dbReference type="InterPro" id="IPR016067">
    <property type="entry name" value="S-AdoMet_deCO2ase_core"/>
</dbReference>
<protein>
    <submittedName>
        <fullName evidence="5">Uncharacterized protein</fullName>
    </submittedName>
</protein>
<evidence type="ECO:0000313" key="6">
    <source>
        <dbReference type="Proteomes" id="UP000075901"/>
    </source>
</evidence>
<dbReference type="Gene3D" id="3.30.360.50">
    <property type="entry name" value="S-adenosylmethionine decarboxylase"/>
    <property type="match status" value="1"/>
</dbReference>
<proteinExistence type="inferred from homology"/>
<evidence type="ECO:0000256" key="2">
    <source>
        <dbReference type="ARBA" id="ARBA00008466"/>
    </source>
</evidence>
<evidence type="ECO:0000256" key="3">
    <source>
        <dbReference type="ARBA" id="ARBA00023066"/>
    </source>
</evidence>
<keyword evidence="3" id="KW-0745">Spermidine biosynthesis</keyword>